<gene>
    <name evidence="8" type="primary">rpoE_22</name>
    <name evidence="8" type="ORF">GCM10017600_75140</name>
</gene>
<evidence type="ECO:0000256" key="1">
    <source>
        <dbReference type="ARBA" id="ARBA00010641"/>
    </source>
</evidence>
<dbReference type="InterPro" id="IPR014284">
    <property type="entry name" value="RNA_pol_sigma-70_dom"/>
</dbReference>
<dbReference type="Pfam" id="PF08281">
    <property type="entry name" value="Sigma70_r4_2"/>
    <property type="match status" value="1"/>
</dbReference>
<evidence type="ECO:0000313" key="8">
    <source>
        <dbReference type="EMBL" id="GLK14102.1"/>
    </source>
</evidence>
<organism evidence="8 9">
    <name type="scientific">Streptosporangium carneum</name>
    <dbReference type="NCBI Taxonomy" id="47481"/>
    <lineage>
        <taxon>Bacteria</taxon>
        <taxon>Bacillati</taxon>
        <taxon>Actinomycetota</taxon>
        <taxon>Actinomycetes</taxon>
        <taxon>Streptosporangiales</taxon>
        <taxon>Streptosporangiaceae</taxon>
        <taxon>Streptosporangium</taxon>
    </lineage>
</organism>
<keyword evidence="3" id="KW-0731">Sigma factor</keyword>
<dbReference type="AlphaFoldDB" id="A0A9W6I8P5"/>
<dbReference type="RefSeq" id="WP_271222353.1">
    <property type="nucleotide sequence ID" value="NZ_BAAAVD010000007.1"/>
</dbReference>
<reference evidence="8" key="2">
    <citation type="submission" date="2023-01" db="EMBL/GenBank/DDBJ databases">
        <authorList>
            <person name="Sun Q."/>
            <person name="Evtushenko L."/>
        </authorList>
    </citation>
    <scope>NUCLEOTIDE SEQUENCE</scope>
    <source>
        <strain evidence="8">VKM Ac-2007</strain>
    </source>
</reference>
<evidence type="ECO:0000256" key="5">
    <source>
        <dbReference type="ARBA" id="ARBA00023163"/>
    </source>
</evidence>
<evidence type="ECO:0000256" key="3">
    <source>
        <dbReference type="ARBA" id="ARBA00023082"/>
    </source>
</evidence>
<name>A0A9W6I8P5_9ACTN</name>
<dbReference type="InterPro" id="IPR039425">
    <property type="entry name" value="RNA_pol_sigma-70-like"/>
</dbReference>
<keyword evidence="4" id="KW-0238">DNA-binding</keyword>
<dbReference type="PANTHER" id="PTHR43133">
    <property type="entry name" value="RNA POLYMERASE ECF-TYPE SIGMA FACTO"/>
    <property type="match status" value="1"/>
</dbReference>
<evidence type="ECO:0000259" key="6">
    <source>
        <dbReference type="Pfam" id="PF04542"/>
    </source>
</evidence>
<evidence type="ECO:0000256" key="2">
    <source>
        <dbReference type="ARBA" id="ARBA00023015"/>
    </source>
</evidence>
<evidence type="ECO:0000259" key="7">
    <source>
        <dbReference type="Pfam" id="PF08281"/>
    </source>
</evidence>
<evidence type="ECO:0000256" key="4">
    <source>
        <dbReference type="ARBA" id="ARBA00023125"/>
    </source>
</evidence>
<reference evidence="8" key="1">
    <citation type="journal article" date="2014" name="Int. J. Syst. Evol. Microbiol.">
        <title>Complete genome sequence of Corynebacterium casei LMG S-19264T (=DSM 44701T), isolated from a smear-ripened cheese.</title>
        <authorList>
            <consortium name="US DOE Joint Genome Institute (JGI-PGF)"/>
            <person name="Walter F."/>
            <person name="Albersmeier A."/>
            <person name="Kalinowski J."/>
            <person name="Ruckert C."/>
        </authorList>
    </citation>
    <scope>NUCLEOTIDE SEQUENCE</scope>
    <source>
        <strain evidence="8">VKM Ac-2007</strain>
    </source>
</reference>
<dbReference type="InterPro" id="IPR013324">
    <property type="entry name" value="RNA_pol_sigma_r3/r4-like"/>
</dbReference>
<dbReference type="GO" id="GO:0006352">
    <property type="term" value="P:DNA-templated transcription initiation"/>
    <property type="evidence" value="ECO:0007669"/>
    <property type="project" value="InterPro"/>
</dbReference>
<evidence type="ECO:0000313" key="9">
    <source>
        <dbReference type="Proteomes" id="UP001143474"/>
    </source>
</evidence>
<comment type="similarity">
    <text evidence="1">Belongs to the sigma-70 factor family. ECF subfamily.</text>
</comment>
<dbReference type="NCBIfam" id="TIGR02937">
    <property type="entry name" value="sigma70-ECF"/>
    <property type="match status" value="1"/>
</dbReference>
<feature type="domain" description="RNA polymerase sigma factor 70 region 4 type 2" evidence="7">
    <location>
        <begin position="101"/>
        <end position="147"/>
    </location>
</feature>
<proteinExistence type="inferred from homology"/>
<keyword evidence="9" id="KW-1185">Reference proteome</keyword>
<keyword evidence="2" id="KW-0805">Transcription regulation</keyword>
<comment type="caution">
    <text evidence="8">The sequence shown here is derived from an EMBL/GenBank/DDBJ whole genome shotgun (WGS) entry which is preliminary data.</text>
</comment>
<dbReference type="Gene3D" id="1.10.10.10">
    <property type="entry name" value="Winged helix-like DNA-binding domain superfamily/Winged helix DNA-binding domain"/>
    <property type="match status" value="1"/>
</dbReference>
<accession>A0A9W6I8P5</accession>
<dbReference type="InterPro" id="IPR007627">
    <property type="entry name" value="RNA_pol_sigma70_r2"/>
</dbReference>
<sequence length="160" mass="18232">MDREFSAFYRSTFRQLIAFLIKQGASVPIASDIAQDTMIKVYQRWTDIDQPKAWVHTVASRALVRKIADIHEHPHDQVPEPTSLLPCPDTVAEWETRHDALRVFRSLPPRQRQVLAWTYSGFTPSEIAQQLGMTPNVVSANLKKARRAAAAYFQAGEEEQ</sequence>
<dbReference type="Gene3D" id="1.10.1740.10">
    <property type="match status" value="1"/>
</dbReference>
<dbReference type="GO" id="GO:0016987">
    <property type="term" value="F:sigma factor activity"/>
    <property type="evidence" value="ECO:0007669"/>
    <property type="project" value="UniProtKB-KW"/>
</dbReference>
<feature type="domain" description="RNA polymerase sigma-70 region 2" evidence="6">
    <location>
        <begin position="9"/>
        <end position="68"/>
    </location>
</feature>
<dbReference type="PANTHER" id="PTHR43133:SF8">
    <property type="entry name" value="RNA POLYMERASE SIGMA FACTOR HI_1459-RELATED"/>
    <property type="match status" value="1"/>
</dbReference>
<dbReference type="SUPFAM" id="SSF88946">
    <property type="entry name" value="Sigma2 domain of RNA polymerase sigma factors"/>
    <property type="match status" value="1"/>
</dbReference>
<dbReference type="InterPro" id="IPR013325">
    <property type="entry name" value="RNA_pol_sigma_r2"/>
</dbReference>
<dbReference type="SUPFAM" id="SSF88659">
    <property type="entry name" value="Sigma3 and sigma4 domains of RNA polymerase sigma factors"/>
    <property type="match status" value="1"/>
</dbReference>
<dbReference type="InterPro" id="IPR013249">
    <property type="entry name" value="RNA_pol_sigma70_r4_t2"/>
</dbReference>
<dbReference type="Pfam" id="PF04542">
    <property type="entry name" value="Sigma70_r2"/>
    <property type="match status" value="1"/>
</dbReference>
<keyword evidence="5" id="KW-0804">Transcription</keyword>
<dbReference type="InterPro" id="IPR036388">
    <property type="entry name" value="WH-like_DNA-bd_sf"/>
</dbReference>
<dbReference type="GO" id="GO:0003677">
    <property type="term" value="F:DNA binding"/>
    <property type="evidence" value="ECO:0007669"/>
    <property type="project" value="UniProtKB-KW"/>
</dbReference>
<protein>
    <submittedName>
        <fullName evidence="8">RNA polymerase sigma factor</fullName>
    </submittedName>
</protein>
<dbReference type="Proteomes" id="UP001143474">
    <property type="component" value="Unassembled WGS sequence"/>
</dbReference>
<dbReference type="EMBL" id="BSEV01000028">
    <property type="protein sequence ID" value="GLK14102.1"/>
    <property type="molecule type" value="Genomic_DNA"/>
</dbReference>